<dbReference type="Gene3D" id="3.30.70.100">
    <property type="match status" value="1"/>
</dbReference>
<dbReference type="GO" id="GO:0004497">
    <property type="term" value="F:monooxygenase activity"/>
    <property type="evidence" value="ECO:0007669"/>
    <property type="project" value="UniProtKB-KW"/>
</dbReference>
<dbReference type="KEGG" id="dca:Desca_1706"/>
<evidence type="ECO:0000259" key="1">
    <source>
        <dbReference type="Pfam" id="PF03992"/>
    </source>
</evidence>
<gene>
    <name evidence="2" type="ordered locus">Desca_1706</name>
</gene>
<protein>
    <submittedName>
        <fullName evidence="2">Antibiotic biosynthesis monooxygenase</fullName>
    </submittedName>
</protein>
<reference evidence="2" key="1">
    <citation type="submission" date="2011-05" db="EMBL/GenBank/DDBJ databases">
        <title>Complete sequence of Desulfotomaculum carboxydivorans CO-1-SRB.</title>
        <authorList>
            <consortium name="US DOE Joint Genome Institute"/>
            <person name="Lucas S."/>
            <person name="Han J."/>
            <person name="Lapidus A."/>
            <person name="Cheng J.-F."/>
            <person name="Goodwin L."/>
            <person name="Pitluck S."/>
            <person name="Peters L."/>
            <person name="Mikhailova N."/>
            <person name="Lu M."/>
            <person name="Han C."/>
            <person name="Tapia R."/>
            <person name="Land M."/>
            <person name="Hauser L."/>
            <person name="Kyrpides N."/>
            <person name="Ivanova N."/>
            <person name="Pagani I."/>
            <person name="Stams A."/>
            <person name="Plugge C."/>
            <person name="Muyzer G."/>
            <person name="Kuever J."/>
            <person name="Parshina S."/>
            <person name="Ivanova A."/>
            <person name="Nazina T."/>
            <person name="Woyke T."/>
        </authorList>
    </citation>
    <scope>NUCLEOTIDE SEQUENCE [LARGE SCALE GENOMIC DNA]</scope>
    <source>
        <strain evidence="2">CO-1-SRB</strain>
    </source>
</reference>
<dbReference type="InterPro" id="IPR007138">
    <property type="entry name" value="ABM_dom"/>
</dbReference>
<feature type="domain" description="ABM" evidence="1">
    <location>
        <begin position="10"/>
        <end position="66"/>
    </location>
</feature>
<evidence type="ECO:0000313" key="2">
    <source>
        <dbReference type="EMBL" id="AEF94554.1"/>
    </source>
</evidence>
<sequence>MKAITFGTLLAQEGQSEALLKTIQEHMDLLKKQEGFVEGYVARDKGNNHKFLVISIWQNQEAQQAAVSKLTGDPLATKGFFELMQLLNGQPDFGNYLVEDICR</sequence>
<dbReference type="SUPFAM" id="SSF54909">
    <property type="entry name" value="Dimeric alpha+beta barrel"/>
    <property type="match status" value="1"/>
</dbReference>
<keyword evidence="2" id="KW-0503">Monooxygenase</keyword>
<dbReference type="RefSeq" id="WP_003543282.1">
    <property type="nucleotide sequence ID" value="NC_015565.1"/>
</dbReference>
<accession>F6B7K0</accession>
<dbReference type="Proteomes" id="UP000009226">
    <property type="component" value="Chromosome"/>
</dbReference>
<name>F6B7K0_DESCC</name>
<organism evidence="2 3">
    <name type="scientific">Desulfotomaculum nigrificans (strain DSM 14880 / VKM B-2319 / CO-1-SRB)</name>
    <name type="common">Desulfotomaculum carboxydivorans</name>
    <dbReference type="NCBI Taxonomy" id="868595"/>
    <lineage>
        <taxon>Bacteria</taxon>
        <taxon>Bacillati</taxon>
        <taxon>Bacillota</taxon>
        <taxon>Clostridia</taxon>
        <taxon>Eubacteriales</taxon>
        <taxon>Desulfotomaculaceae</taxon>
        <taxon>Desulfotomaculum</taxon>
    </lineage>
</organism>
<dbReference type="InterPro" id="IPR011008">
    <property type="entry name" value="Dimeric_a/b-barrel"/>
</dbReference>
<dbReference type="EMBL" id="CP002736">
    <property type="protein sequence ID" value="AEF94554.1"/>
    <property type="molecule type" value="Genomic_DNA"/>
</dbReference>
<keyword evidence="2" id="KW-0560">Oxidoreductase</keyword>
<proteinExistence type="predicted"/>
<dbReference type="HOGENOM" id="CLU_2259197_0_0_9"/>
<dbReference type="AlphaFoldDB" id="F6B7K0"/>
<dbReference type="Pfam" id="PF03992">
    <property type="entry name" value="ABM"/>
    <property type="match status" value="1"/>
</dbReference>
<dbReference type="STRING" id="868595.Desca_1706"/>
<keyword evidence="3" id="KW-1185">Reference proteome</keyword>
<evidence type="ECO:0000313" key="3">
    <source>
        <dbReference type="Proteomes" id="UP000009226"/>
    </source>
</evidence>